<organism evidence="15 16">
    <name type="scientific">Diutina rugosa</name>
    <name type="common">Yeast</name>
    <name type="synonym">Candida rugosa</name>
    <dbReference type="NCBI Taxonomy" id="5481"/>
    <lineage>
        <taxon>Eukaryota</taxon>
        <taxon>Fungi</taxon>
        <taxon>Dikarya</taxon>
        <taxon>Ascomycota</taxon>
        <taxon>Saccharomycotina</taxon>
        <taxon>Pichiomycetes</taxon>
        <taxon>Debaryomycetaceae</taxon>
        <taxon>Diutina</taxon>
    </lineage>
</organism>
<evidence type="ECO:0000256" key="3">
    <source>
        <dbReference type="ARBA" id="ARBA00013714"/>
    </source>
</evidence>
<evidence type="ECO:0000256" key="9">
    <source>
        <dbReference type="ARBA" id="ARBA00023157"/>
    </source>
</evidence>
<dbReference type="RefSeq" id="XP_034013101.1">
    <property type="nucleotide sequence ID" value="XM_034154801.1"/>
</dbReference>
<keyword evidence="13" id="KW-0812">Transmembrane</keyword>
<sequence>MFRQVGNSGSRSVARAASRAPRASRRWQSAVPPSQSAPDTKGRVMSALGGAAVALVLAGGAAYYATPKTPQDKLKFAANQAKSIAEDTAANVAQDSAYPAEVRTAATKAAAALGKLEPDQLVQKGADIAQSLLADGKGALPDADAIAAEIQKRALELWDYAPSDIKYAGEAFWTSIPAEMKSSAQSLLNAKSLADVKKAYDELNAQALKQGQDWLRQLPSKDEIKKFADDTSKQLLEQVPDAYKEKAKDLLDLVPEDYVEKGKKVLDASADRALDVAEQVRDAASGADSITGAVLKSKKAVTSAALATAGDVAGVAKDAIFASAKDAAVNKASDVADNAGDKVASVASKVAPGSEDYVKDATDAVKNTVTETANDVAAGKKTLKEKAHEIKDEAKDAAAHAADAAKGAATEARGEAKEAAEKAKQGFGEAKETAKEKLHEAKDAAKEKAHEAKDAAKEKASEAKDAAKEKASEAKGAAAGGDDAEQKGAYDPETGEINWDCPCLGGMAHGPCGEEFKEAFSCFVYSETDPKGIDCIKKFENMRSCFKRHPEHYKDELYEDAE</sequence>
<accession>A0A642URJ3</accession>
<dbReference type="PANTHER" id="PTHR21622">
    <property type="entry name" value="COILED-COIL-HELIX-COILED-COIL-HELIX DOMAIN CONTAINING 4"/>
    <property type="match status" value="1"/>
</dbReference>
<keyword evidence="7" id="KW-0811">Translocation</keyword>
<feature type="transmembrane region" description="Helical" evidence="13">
    <location>
        <begin position="44"/>
        <end position="65"/>
    </location>
</feature>
<dbReference type="InterPro" id="IPR039289">
    <property type="entry name" value="CHCHD4"/>
</dbReference>
<dbReference type="Gene3D" id="1.10.287.2900">
    <property type="match status" value="1"/>
</dbReference>
<reference evidence="15 16" key="1">
    <citation type="submission" date="2019-07" db="EMBL/GenBank/DDBJ databases">
        <title>Genome assembly of two rare yeast pathogens: Diutina rugosa and Trichomonascus ciferrii.</title>
        <authorList>
            <person name="Mixao V."/>
            <person name="Saus E."/>
            <person name="Hansen A."/>
            <person name="Lass-Flor C."/>
            <person name="Gabaldon T."/>
        </authorList>
    </citation>
    <scope>NUCLEOTIDE SEQUENCE [LARGE SCALE GENOMIC DNA]</scope>
    <source>
        <strain evidence="15 16">CBS 613</strain>
    </source>
</reference>
<dbReference type="Gene3D" id="6.10.140.1430">
    <property type="match status" value="1"/>
</dbReference>
<keyword evidence="13" id="KW-1133">Transmembrane helix</keyword>
<gene>
    <name evidence="15" type="ORF">DIURU_002178</name>
</gene>
<feature type="compositionally biased region" description="Low complexity" evidence="12">
    <location>
        <begin position="8"/>
        <end position="30"/>
    </location>
</feature>
<keyword evidence="6" id="KW-0560">Oxidoreductase</keyword>
<evidence type="ECO:0000256" key="12">
    <source>
        <dbReference type="SAM" id="MobiDB-lite"/>
    </source>
</evidence>
<dbReference type="VEuPathDB" id="FungiDB:DIURU_002178"/>
<evidence type="ECO:0000256" key="1">
    <source>
        <dbReference type="ARBA" id="ARBA00001973"/>
    </source>
</evidence>
<dbReference type="PROSITE" id="PS51808">
    <property type="entry name" value="CHCH"/>
    <property type="match status" value="1"/>
</dbReference>
<dbReference type="GO" id="GO:0015035">
    <property type="term" value="F:protein-disulfide reductase activity"/>
    <property type="evidence" value="ECO:0007669"/>
    <property type="project" value="InterPro"/>
</dbReference>
<dbReference type="Proteomes" id="UP000449547">
    <property type="component" value="Unassembled WGS sequence"/>
</dbReference>
<proteinExistence type="predicted"/>
<dbReference type="GO" id="GO:0005758">
    <property type="term" value="C:mitochondrial intermembrane space"/>
    <property type="evidence" value="ECO:0007669"/>
    <property type="project" value="TreeGrafter"/>
</dbReference>
<evidence type="ECO:0000256" key="11">
    <source>
        <dbReference type="ARBA" id="ARBA00033150"/>
    </source>
</evidence>
<keyword evidence="9" id="KW-1015">Disulfide bond</keyword>
<comment type="cofactor">
    <cofactor evidence="1">
        <name>Cu(2+)</name>
        <dbReference type="ChEBI" id="CHEBI:29036"/>
    </cofactor>
</comment>
<evidence type="ECO:0000256" key="6">
    <source>
        <dbReference type="ARBA" id="ARBA00023002"/>
    </source>
</evidence>
<evidence type="ECO:0000256" key="13">
    <source>
        <dbReference type="SAM" id="Phobius"/>
    </source>
</evidence>
<evidence type="ECO:0000259" key="14">
    <source>
        <dbReference type="Pfam" id="PF06747"/>
    </source>
</evidence>
<keyword evidence="5" id="KW-0653">Protein transport</keyword>
<evidence type="ECO:0000256" key="2">
    <source>
        <dbReference type="ARBA" id="ARBA00004164"/>
    </source>
</evidence>
<evidence type="ECO:0000256" key="8">
    <source>
        <dbReference type="ARBA" id="ARBA00023128"/>
    </source>
</evidence>
<dbReference type="GO" id="GO:0045041">
    <property type="term" value="P:protein import into mitochondrial intermembrane space"/>
    <property type="evidence" value="ECO:0007669"/>
    <property type="project" value="InterPro"/>
</dbReference>
<keyword evidence="16" id="KW-1185">Reference proteome</keyword>
<keyword evidence="10" id="KW-0676">Redox-active center</keyword>
<feature type="region of interest" description="Disordered" evidence="12">
    <location>
        <begin position="1"/>
        <end position="42"/>
    </location>
</feature>
<comment type="subcellular location">
    <subcellularLocation>
        <location evidence="2">Mitochondrion inner membrane</location>
        <topology evidence="2">Single-pass type II membrane protein</topology>
        <orientation evidence="2">Intermembrane side</orientation>
    </subcellularLocation>
</comment>
<dbReference type="PANTHER" id="PTHR21622:SF0">
    <property type="entry name" value="COILED-COIL-HELIX-COILED-COIL-HELIX DOMAIN CONTAINING 4"/>
    <property type="match status" value="1"/>
</dbReference>
<feature type="compositionally biased region" description="Low complexity" evidence="12">
    <location>
        <begin position="399"/>
        <end position="411"/>
    </location>
</feature>
<feature type="compositionally biased region" description="Basic and acidic residues" evidence="12">
    <location>
        <begin position="412"/>
        <end position="473"/>
    </location>
</feature>
<name>A0A642URJ3_DIURU</name>
<evidence type="ECO:0000256" key="10">
    <source>
        <dbReference type="ARBA" id="ARBA00023284"/>
    </source>
</evidence>
<keyword evidence="4" id="KW-0813">Transport</keyword>
<evidence type="ECO:0000313" key="15">
    <source>
        <dbReference type="EMBL" id="KAA8903956.1"/>
    </source>
</evidence>
<dbReference type="GeneID" id="54780829"/>
<protein>
    <recommendedName>
        <fullName evidence="3">Mitochondrial intermembrane space import and assembly protein 40</fullName>
    </recommendedName>
    <alternativeName>
        <fullName evidence="11">Mitochondrial import inner membrane translocase TIM40</fullName>
    </alternativeName>
</protein>
<dbReference type="EMBL" id="SWFT01000065">
    <property type="protein sequence ID" value="KAA8903956.1"/>
    <property type="molecule type" value="Genomic_DNA"/>
</dbReference>
<evidence type="ECO:0000256" key="4">
    <source>
        <dbReference type="ARBA" id="ARBA00022448"/>
    </source>
</evidence>
<keyword evidence="8" id="KW-0496">Mitochondrion</keyword>
<evidence type="ECO:0000313" key="16">
    <source>
        <dbReference type="Proteomes" id="UP000449547"/>
    </source>
</evidence>
<feature type="region of interest" description="Disordered" evidence="12">
    <location>
        <begin position="392"/>
        <end position="492"/>
    </location>
</feature>
<dbReference type="InterPro" id="IPR010625">
    <property type="entry name" value="CHCH"/>
</dbReference>
<dbReference type="AlphaFoldDB" id="A0A642URJ3"/>
<dbReference type="GO" id="GO:0005743">
    <property type="term" value="C:mitochondrial inner membrane"/>
    <property type="evidence" value="ECO:0007669"/>
    <property type="project" value="UniProtKB-SubCell"/>
</dbReference>
<dbReference type="Pfam" id="PF06747">
    <property type="entry name" value="CHCH"/>
    <property type="match status" value="1"/>
</dbReference>
<comment type="caution">
    <text evidence="15">The sequence shown here is derived from an EMBL/GenBank/DDBJ whole genome shotgun (WGS) entry which is preliminary data.</text>
</comment>
<feature type="domain" description="CHCH" evidence="14">
    <location>
        <begin position="512"/>
        <end position="548"/>
    </location>
</feature>
<dbReference type="OrthoDB" id="7481291at2759"/>
<keyword evidence="13" id="KW-0472">Membrane</keyword>
<evidence type="ECO:0000256" key="7">
    <source>
        <dbReference type="ARBA" id="ARBA00023010"/>
    </source>
</evidence>
<evidence type="ECO:0000256" key="5">
    <source>
        <dbReference type="ARBA" id="ARBA00022927"/>
    </source>
</evidence>